<organism evidence="2 3">
    <name type="scientific">Trichodelitschia bisporula</name>
    <dbReference type="NCBI Taxonomy" id="703511"/>
    <lineage>
        <taxon>Eukaryota</taxon>
        <taxon>Fungi</taxon>
        <taxon>Dikarya</taxon>
        <taxon>Ascomycota</taxon>
        <taxon>Pezizomycotina</taxon>
        <taxon>Dothideomycetes</taxon>
        <taxon>Dothideomycetes incertae sedis</taxon>
        <taxon>Phaeotrichales</taxon>
        <taxon>Phaeotrichaceae</taxon>
        <taxon>Trichodelitschia</taxon>
    </lineage>
</organism>
<name>A0A6G1HQJ0_9PEZI</name>
<reference evidence="2" key="1">
    <citation type="journal article" date="2020" name="Stud. Mycol.">
        <title>101 Dothideomycetes genomes: a test case for predicting lifestyles and emergence of pathogens.</title>
        <authorList>
            <person name="Haridas S."/>
            <person name="Albert R."/>
            <person name="Binder M."/>
            <person name="Bloem J."/>
            <person name="Labutti K."/>
            <person name="Salamov A."/>
            <person name="Andreopoulos B."/>
            <person name="Baker S."/>
            <person name="Barry K."/>
            <person name="Bills G."/>
            <person name="Bluhm B."/>
            <person name="Cannon C."/>
            <person name="Castanera R."/>
            <person name="Culley D."/>
            <person name="Daum C."/>
            <person name="Ezra D."/>
            <person name="Gonzalez J."/>
            <person name="Henrissat B."/>
            <person name="Kuo A."/>
            <person name="Liang C."/>
            <person name="Lipzen A."/>
            <person name="Lutzoni F."/>
            <person name="Magnuson J."/>
            <person name="Mondo S."/>
            <person name="Nolan M."/>
            <person name="Ohm R."/>
            <person name="Pangilinan J."/>
            <person name="Park H.-J."/>
            <person name="Ramirez L."/>
            <person name="Alfaro M."/>
            <person name="Sun H."/>
            <person name="Tritt A."/>
            <person name="Yoshinaga Y."/>
            <person name="Zwiers L.-H."/>
            <person name="Turgeon B."/>
            <person name="Goodwin S."/>
            <person name="Spatafora J."/>
            <person name="Crous P."/>
            <person name="Grigoriev I."/>
        </authorList>
    </citation>
    <scope>NUCLEOTIDE SEQUENCE</scope>
    <source>
        <strain evidence="2">CBS 262.69</strain>
    </source>
</reference>
<dbReference type="AlphaFoldDB" id="A0A6G1HQJ0"/>
<dbReference type="EMBL" id="ML996701">
    <property type="protein sequence ID" value="KAF2398015.1"/>
    <property type="molecule type" value="Genomic_DNA"/>
</dbReference>
<accession>A0A6G1HQJ0</accession>
<evidence type="ECO:0000313" key="3">
    <source>
        <dbReference type="Proteomes" id="UP000799640"/>
    </source>
</evidence>
<sequence length="213" mass="24577">MTSLTYPCSIQLWASVIFPTSQFIADQDIRRHSIPSAELTPRNQLSSAEPVIRRPLTKLDTVTTNNSPYSEYMFPVLPCSDLVIYQDLYPQPNSYCPNHASPQNRPLRNSTDRPMATAPLSPKHQNNIACTLLNHWHHSMMYRISRPSSWNSPRASRLAHAHSSQPRLPRITTSHIHCQIPRWKRYFRDVMVNQKYPEARNIPSEDLLGQRGH</sequence>
<feature type="region of interest" description="Disordered" evidence="1">
    <location>
        <begin position="95"/>
        <end position="122"/>
    </location>
</feature>
<proteinExistence type="predicted"/>
<dbReference type="Proteomes" id="UP000799640">
    <property type="component" value="Unassembled WGS sequence"/>
</dbReference>
<keyword evidence="3" id="KW-1185">Reference proteome</keyword>
<protein>
    <submittedName>
        <fullName evidence="2">Uncharacterized protein</fullName>
    </submittedName>
</protein>
<gene>
    <name evidence="2" type="ORF">EJ06DRAFT_119655</name>
</gene>
<feature type="compositionally biased region" description="Polar residues" evidence="1">
    <location>
        <begin position="95"/>
        <end position="109"/>
    </location>
</feature>
<evidence type="ECO:0000256" key="1">
    <source>
        <dbReference type="SAM" id="MobiDB-lite"/>
    </source>
</evidence>
<evidence type="ECO:0000313" key="2">
    <source>
        <dbReference type="EMBL" id="KAF2398015.1"/>
    </source>
</evidence>